<dbReference type="InterPro" id="IPR056328">
    <property type="entry name" value="DSRM_DHX29"/>
</dbReference>
<dbReference type="InterPro" id="IPR011545">
    <property type="entry name" value="DEAD/DEAH_box_helicase_dom"/>
</dbReference>
<evidence type="ECO:0000256" key="4">
    <source>
        <dbReference type="ARBA" id="ARBA00022806"/>
    </source>
</evidence>
<dbReference type="SMART" id="SM00490">
    <property type="entry name" value="HELICc"/>
    <property type="match status" value="1"/>
</dbReference>
<proteinExistence type="predicted"/>
<dbReference type="GO" id="GO:0003724">
    <property type="term" value="F:RNA helicase activity"/>
    <property type="evidence" value="ECO:0007669"/>
    <property type="project" value="UniProtKB-EC"/>
</dbReference>
<dbReference type="InterPro" id="IPR007502">
    <property type="entry name" value="Helicase-assoc_dom"/>
</dbReference>
<comment type="catalytic activity">
    <reaction evidence="6">
        <text>ATP + H2O = ADP + phosphate + H(+)</text>
        <dbReference type="Rhea" id="RHEA:13065"/>
        <dbReference type="ChEBI" id="CHEBI:15377"/>
        <dbReference type="ChEBI" id="CHEBI:15378"/>
        <dbReference type="ChEBI" id="CHEBI:30616"/>
        <dbReference type="ChEBI" id="CHEBI:43474"/>
        <dbReference type="ChEBI" id="CHEBI:456216"/>
        <dbReference type="EC" id="3.6.4.13"/>
    </reaction>
</comment>
<evidence type="ECO:0000313" key="11">
    <source>
        <dbReference type="Proteomes" id="UP001215280"/>
    </source>
</evidence>
<dbReference type="CDD" id="cd17917">
    <property type="entry name" value="DEXHc_RHA-like"/>
    <property type="match status" value="1"/>
</dbReference>
<evidence type="ECO:0000313" key="10">
    <source>
        <dbReference type="EMBL" id="KAJ7751223.1"/>
    </source>
</evidence>
<dbReference type="InterPro" id="IPR002464">
    <property type="entry name" value="DNA/RNA_helicase_DEAH_CS"/>
</dbReference>
<accession>A0AAD7IYA4</accession>
<evidence type="ECO:0000256" key="6">
    <source>
        <dbReference type="ARBA" id="ARBA00047984"/>
    </source>
</evidence>
<dbReference type="CDD" id="cd18791">
    <property type="entry name" value="SF2_C_RHA"/>
    <property type="match status" value="1"/>
</dbReference>
<evidence type="ECO:0000259" key="8">
    <source>
        <dbReference type="PROSITE" id="PS51192"/>
    </source>
</evidence>
<keyword evidence="4" id="KW-0347">Helicase</keyword>
<dbReference type="EC" id="3.6.4.13" evidence="1"/>
<dbReference type="SMART" id="SM00847">
    <property type="entry name" value="HA2"/>
    <property type="match status" value="1"/>
</dbReference>
<dbReference type="Pfam" id="PF24385">
    <property type="entry name" value="DSRM_DHX29"/>
    <property type="match status" value="1"/>
</dbReference>
<keyword evidence="5" id="KW-0067">ATP-binding</keyword>
<dbReference type="PROSITE" id="PS51192">
    <property type="entry name" value="HELICASE_ATP_BIND_1"/>
    <property type="match status" value="1"/>
</dbReference>
<dbReference type="Pfam" id="PF04408">
    <property type="entry name" value="WHD_HA2"/>
    <property type="match status" value="1"/>
</dbReference>
<dbReference type="FunFam" id="3.40.50.300:FF:000500">
    <property type="entry name" value="ATP-dependent RNA helicase DHX29"/>
    <property type="match status" value="1"/>
</dbReference>
<dbReference type="InterPro" id="IPR027417">
    <property type="entry name" value="P-loop_NTPase"/>
</dbReference>
<dbReference type="GO" id="GO:0005524">
    <property type="term" value="F:ATP binding"/>
    <property type="evidence" value="ECO:0007669"/>
    <property type="project" value="UniProtKB-KW"/>
</dbReference>
<dbReference type="PROSITE" id="PS00690">
    <property type="entry name" value="DEAH_ATP_HELICASE"/>
    <property type="match status" value="1"/>
</dbReference>
<dbReference type="GO" id="GO:1990904">
    <property type="term" value="C:ribonucleoprotein complex"/>
    <property type="evidence" value="ECO:0007669"/>
    <property type="project" value="UniProtKB-ARBA"/>
</dbReference>
<dbReference type="Gene3D" id="3.40.50.300">
    <property type="entry name" value="P-loop containing nucleotide triphosphate hydrolases"/>
    <property type="match status" value="2"/>
</dbReference>
<evidence type="ECO:0000256" key="3">
    <source>
        <dbReference type="ARBA" id="ARBA00022801"/>
    </source>
</evidence>
<evidence type="ECO:0000256" key="1">
    <source>
        <dbReference type="ARBA" id="ARBA00012552"/>
    </source>
</evidence>
<keyword evidence="2" id="KW-0547">Nucleotide-binding</keyword>
<dbReference type="SUPFAM" id="SSF52540">
    <property type="entry name" value="P-loop containing nucleoside triphosphate hydrolases"/>
    <property type="match status" value="1"/>
</dbReference>
<reference evidence="10" key="1">
    <citation type="submission" date="2023-03" db="EMBL/GenBank/DDBJ databases">
        <title>Massive genome expansion in bonnet fungi (Mycena s.s.) driven by repeated elements and novel gene families across ecological guilds.</title>
        <authorList>
            <consortium name="Lawrence Berkeley National Laboratory"/>
            <person name="Harder C.B."/>
            <person name="Miyauchi S."/>
            <person name="Viragh M."/>
            <person name="Kuo A."/>
            <person name="Thoen E."/>
            <person name="Andreopoulos B."/>
            <person name="Lu D."/>
            <person name="Skrede I."/>
            <person name="Drula E."/>
            <person name="Henrissat B."/>
            <person name="Morin E."/>
            <person name="Kohler A."/>
            <person name="Barry K."/>
            <person name="LaButti K."/>
            <person name="Morin E."/>
            <person name="Salamov A."/>
            <person name="Lipzen A."/>
            <person name="Mereny Z."/>
            <person name="Hegedus B."/>
            <person name="Baldrian P."/>
            <person name="Stursova M."/>
            <person name="Weitz H."/>
            <person name="Taylor A."/>
            <person name="Grigoriev I.V."/>
            <person name="Nagy L.G."/>
            <person name="Martin F."/>
            <person name="Kauserud H."/>
        </authorList>
    </citation>
    <scope>NUCLEOTIDE SEQUENCE</scope>
    <source>
        <strain evidence="10">CBHHK188m</strain>
    </source>
</reference>
<dbReference type="InterPro" id="IPR059023">
    <property type="entry name" value="RNA_hel_CTD"/>
</dbReference>
<comment type="caution">
    <text evidence="10">The sequence shown here is derived from an EMBL/GenBank/DDBJ whole genome shotgun (WGS) entry which is preliminary data.</text>
</comment>
<dbReference type="PROSITE" id="PS51194">
    <property type="entry name" value="HELICASE_CTER"/>
    <property type="match status" value="1"/>
</dbReference>
<dbReference type="EMBL" id="JARJLG010000079">
    <property type="protein sequence ID" value="KAJ7751223.1"/>
    <property type="molecule type" value="Genomic_DNA"/>
</dbReference>
<dbReference type="InterPro" id="IPR001650">
    <property type="entry name" value="Helicase_C-like"/>
</dbReference>
<feature type="domain" description="Helicase ATP-binding" evidence="8">
    <location>
        <begin position="582"/>
        <end position="747"/>
    </location>
</feature>
<evidence type="ECO:0000256" key="2">
    <source>
        <dbReference type="ARBA" id="ARBA00022741"/>
    </source>
</evidence>
<dbReference type="SMART" id="SM00487">
    <property type="entry name" value="DEXDc"/>
    <property type="match status" value="1"/>
</dbReference>
<dbReference type="Pfam" id="PF26026">
    <property type="entry name" value="RNA_hel_CTD"/>
    <property type="match status" value="1"/>
</dbReference>
<dbReference type="Pfam" id="PF07717">
    <property type="entry name" value="OB_NTP_bind"/>
    <property type="match status" value="1"/>
</dbReference>
<feature type="region of interest" description="Disordered" evidence="7">
    <location>
        <begin position="520"/>
        <end position="545"/>
    </location>
</feature>
<feature type="region of interest" description="Disordered" evidence="7">
    <location>
        <begin position="1"/>
        <end position="43"/>
    </location>
</feature>
<evidence type="ECO:0000259" key="9">
    <source>
        <dbReference type="PROSITE" id="PS51194"/>
    </source>
</evidence>
<keyword evidence="11" id="KW-1185">Reference proteome</keyword>
<dbReference type="GO" id="GO:0016787">
    <property type="term" value="F:hydrolase activity"/>
    <property type="evidence" value="ECO:0007669"/>
    <property type="project" value="UniProtKB-KW"/>
</dbReference>
<dbReference type="Gene3D" id="1.20.120.1080">
    <property type="match status" value="1"/>
</dbReference>
<dbReference type="Pfam" id="PF00270">
    <property type="entry name" value="DEAD"/>
    <property type="match status" value="1"/>
</dbReference>
<keyword evidence="3 10" id="KW-0378">Hydrolase</keyword>
<protein>
    <recommendedName>
        <fullName evidence="1">RNA helicase</fullName>
        <ecNumber evidence="1">3.6.4.13</ecNumber>
    </recommendedName>
</protein>
<organism evidence="10 11">
    <name type="scientific">Mycena maculata</name>
    <dbReference type="NCBI Taxonomy" id="230809"/>
    <lineage>
        <taxon>Eukaryota</taxon>
        <taxon>Fungi</taxon>
        <taxon>Dikarya</taxon>
        <taxon>Basidiomycota</taxon>
        <taxon>Agaricomycotina</taxon>
        <taxon>Agaricomycetes</taxon>
        <taxon>Agaricomycetidae</taxon>
        <taxon>Agaricales</taxon>
        <taxon>Marasmiineae</taxon>
        <taxon>Mycenaceae</taxon>
        <taxon>Mycena</taxon>
    </lineage>
</organism>
<name>A0AAD7IYA4_9AGAR</name>
<feature type="domain" description="Helicase C-terminal" evidence="9">
    <location>
        <begin position="819"/>
        <end position="987"/>
    </location>
</feature>
<dbReference type="PANTHER" id="PTHR18934:SF267">
    <property type="entry name" value="ATP-DEPENDENT RNA HELICASE YLR419W-RELATED"/>
    <property type="match status" value="1"/>
</dbReference>
<dbReference type="FunFam" id="1.20.120.1080:FF:000002">
    <property type="entry name" value="Putative ATP-dependent RNA helicase DHX36"/>
    <property type="match status" value="1"/>
</dbReference>
<dbReference type="GO" id="GO:0003723">
    <property type="term" value="F:RNA binding"/>
    <property type="evidence" value="ECO:0007669"/>
    <property type="project" value="TreeGrafter"/>
</dbReference>
<dbReference type="PANTHER" id="PTHR18934">
    <property type="entry name" value="ATP-DEPENDENT RNA HELICASE"/>
    <property type="match status" value="1"/>
</dbReference>
<evidence type="ECO:0000256" key="7">
    <source>
        <dbReference type="SAM" id="MobiDB-lite"/>
    </source>
</evidence>
<dbReference type="Pfam" id="PF21010">
    <property type="entry name" value="HA2_C"/>
    <property type="match status" value="1"/>
</dbReference>
<sequence length="1349" mass="148662">MPPRKGIVKSGNAGNSSKPAPKPIAESNAPQVDGQPLFPPGSKYPLSLLHERCQKNGWEKPTIDTRKQQDGYSFAVTLAKLNKKSGQKETVRMEPHPPYISPSVVEARHWGATYALYRFCNGIQLNRVLPPGPRQYWDQLATEHKNAPTHQQWMYEADPFAARKEGDQRQAQAVNKRRGDTEAQVPTESVEASLRGSVPRQTAASGEFAQAPEVRMAGSLRDLAEDAIKQAISLYPEAADVAPSVLSDEDAPKVNQQLGLLGFTPVQARNAVTFLSRPSPVTANLMNSLSPLEAAIEYLILHVPECDLPQRFLPSANSSNAFITSTHSGADDLKRRWMEDKAAKEAGWPVHVVQACLDADPTLVENWDLLLSTLGRKITGLEDTAIPEAGEPYEIDPDEMEAMGASLEDPTQLVMPLFSAPVKLHVVISAEKGYPRPGHTPMFLSSSTVPAYIRLHLISQLLLEMEGGEFIQPGEGLCMACMRVLEAVWAVVEDDGPPDMSVVLRHIVPRIEGEGVDYDDTVKAAGSGGRNRRKGGGNHRRDDRTSAQIKQEFENVCRDSKYKEILAGREKLPAFTAKDEFLNLLHASRVVVVVGETGCGKTTQLPQFILDSLIASNQGATASIIVTQPRRLSAISVAARVSAERLEDGSVGYAIRGESKQSKSTKLLFCTTGVVLRRLGSGDTLGGVSHIVVDEVHERSVDGDFLLLELKELLHKHPTLKVVLMSATINHETFIKYFNGAPLLTIPGYAHPVTDIYLEDIIPQIKYRPSAPRTSRKESGDVLKAFRDEHKEKGLDDATISAIQIISRAERLDFQLIAEVVRFIVTDPKNKRGGVLIFLPGVPEIRQCIDAMRTVLPGGQADVFPLHANLSSDEQRRVFMKTSKWKIIAATNVAETSITIDDVIYVVDAGKVKETQYDPETSMSRLVETYVTRAAGRQRRGRAGRTQPGICYKLYTRKQEANMGKYPVPEILRVPLESISLTVKVMREEEDVKLFLQRAIDPPKVAAMEAAWTVLEELGAVDLQGQLTPLGRHISTLPVDLRLAKMLVLGTIFQCLGPVLTVAASLSSKPLFLTPVDKRDQASQARARFATAGSDLLTDLNAFDTCNRMRSEGKSQGALRTFCEENFISPNTLRDISTLRNDFIGSLADLGFIPLHSTPSTPALNTNSDNTNLIKAVVLGGLWPRVARVHLPKSAIKFDRVSAGTVQRENIAKEFKMFDLREGRVFLHPQSILFEVAQWKSPFLVYFHKHMTSKVFLRDATEIPLYALLLFGGPVSVNHVAGGLTIGSKDSWIRLRAWPRIGVLVNQLRRLLDAQLQRCVEEGAMLNTSADNPVVRAMLALLTYDGLTE</sequence>
<dbReference type="InterPro" id="IPR011709">
    <property type="entry name" value="DEAD-box_helicase_OB_fold"/>
</dbReference>
<feature type="region of interest" description="Disordered" evidence="7">
    <location>
        <begin position="174"/>
        <end position="209"/>
    </location>
</feature>
<dbReference type="Proteomes" id="UP001215280">
    <property type="component" value="Unassembled WGS sequence"/>
</dbReference>
<dbReference type="InterPro" id="IPR048333">
    <property type="entry name" value="HA2_WH"/>
</dbReference>
<gene>
    <name evidence="10" type="ORF">DFH07DRAFT_826576</name>
</gene>
<dbReference type="InterPro" id="IPR014001">
    <property type="entry name" value="Helicase_ATP-bd"/>
</dbReference>
<dbReference type="Pfam" id="PF00271">
    <property type="entry name" value="Helicase_C"/>
    <property type="match status" value="1"/>
</dbReference>
<evidence type="ECO:0000256" key="5">
    <source>
        <dbReference type="ARBA" id="ARBA00022840"/>
    </source>
</evidence>